<evidence type="ECO:0000313" key="2">
    <source>
        <dbReference type="EMBL" id="KAK7032483.1"/>
    </source>
</evidence>
<protein>
    <submittedName>
        <fullName evidence="2">Uncharacterized protein</fullName>
    </submittedName>
</protein>
<sequence>MSSLSREDIIWLALPRLLAFAFNWGLIGALSVQVYIYYTTFRSDSNVFKVLVYTVFALDWAQTISATYDATQWFAVGWGDTNALDLLHSEFLNVPLLTSLIGAIVQIFFGWRIWTLSKSKAVFAFIIFMALLQLAGAAAVAHYLILEPRETNNIPGLPKAVGVRLGTSAAVDVVIAASSDS</sequence>
<dbReference type="AlphaFoldDB" id="A0AAW0BYP3"/>
<comment type="caution">
    <text evidence="2">The sequence shown here is derived from an EMBL/GenBank/DDBJ whole genome shotgun (WGS) entry which is preliminary data.</text>
</comment>
<dbReference type="EMBL" id="JAYKXP010000064">
    <property type="protein sequence ID" value="KAK7032483.1"/>
    <property type="molecule type" value="Genomic_DNA"/>
</dbReference>
<keyword evidence="1" id="KW-0812">Transmembrane</keyword>
<feature type="transmembrane region" description="Helical" evidence="1">
    <location>
        <begin position="20"/>
        <end position="38"/>
    </location>
</feature>
<keyword evidence="1" id="KW-1133">Transmembrane helix</keyword>
<accession>A0AAW0BYP3</accession>
<keyword evidence="1" id="KW-0472">Membrane</keyword>
<name>A0AAW0BYP3_9AGAR</name>
<evidence type="ECO:0000313" key="3">
    <source>
        <dbReference type="Proteomes" id="UP001383192"/>
    </source>
</evidence>
<feature type="transmembrane region" description="Helical" evidence="1">
    <location>
        <begin position="121"/>
        <end position="145"/>
    </location>
</feature>
<keyword evidence="3" id="KW-1185">Reference proteome</keyword>
<dbReference type="Proteomes" id="UP001383192">
    <property type="component" value="Unassembled WGS sequence"/>
</dbReference>
<dbReference type="PANTHER" id="PTHR40465">
    <property type="entry name" value="CHROMOSOME 1, WHOLE GENOME SHOTGUN SEQUENCE"/>
    <property type="match status" value="1"/>
</dbReference>
<proteinExistence type="predicted"/>
<organism evidence="2 3">
    <name type="scientific">Paramarasmius palmivorus</name>
    <dbReference type="NCBI Taxonomy" id="297713"/>
    <lineage>
        <taxon>Eukaryota</taxon>
        <taxon>Fungi</taxon>
        <taxon>Dikarya</taxon>
        <taxon>Basidiomycota</taxon>
        <taxon>Agaricomycotina</taxon>
        <taxon>Agaricomycetes</taxon>
        <taxon>Agaricomycetidae</taxon>
        <taxon>Agaricales</taxon>
        <taxon>Marasmiineae</taxon>
        <taxon>Marasmiaceae</taxon>
        <taxon>Paramarasmius</taxon>
    </lineage>
</organism>
<feature type="transmembrane region" description="Helical" evidence="1">
    <location>
        <begin position="91"/>
        <end position="109"/>
    </location>
</feature>
<evidence type="ECO:0000256" key="1">
    <source>
        <dbReference type="SAM" id="Phobius"/>
    </source>
</evidence>
<dbReference type="PANTHER" id="PTHR40465:SF1">
    <property type="entry name" value="DUF6534 DOMAIN-CONTAINING PROTEIN"/>
    <property type="match status" value="1"/>
</dbReference>
<gene>
    <name evidence="2" type="ORF">VNI00_013051</name>
</gene>
<reference evidence="2 3" key="1">
    <citation type="submission" date="2024-01" db="EMBL/GenBank/DDBJ databases">
        <title>A draft genome for a cacao thread blight-causing isolate of Paramarasmius palmivorus.</title>
        <authorList>
            <person name="Baruah I.K."/>
            <person name="Bukari Y."/>
            <person name="Amoako-Attah I."/>
            <person name="Meinhardt L.W."/>
            <person name="Bailey B.A."/>
            <person name="Cohen S.P."/>
        </authorList>
    </citation>
    <scope>NUCLEOTIDE SEQUENCE [LARGE SCALE GENOMIC DNA]</scope>
    <source>
        <strain evidence="2 3">GH-12</strain>
    </source>
</reference>
<feature type="transmembrane region" description="Helical" evidence="1">
    <location>
        <begin position="50"/>
        <end position="71"/>
    </location>
</feature>